<feature type="transmembrane region" description="Helical" evidence="1">
    <location>
        <begin position="76"/>
        <end position="96"/>
    </location>
</feature>
<keyword evidence="1" id="KW-1133">Transmembrane helix</keyword>
<dbReference type="EMBL" id="QPJM01000020">
    <property type="protein sequence ID" value="RCW78988.1"/>
    <property type="molecule type" value="Genomic_DNA"/>
</dbReference>
<proteinExistence type="predicted"/>
<accession>A0A368YHN6</accession>
<keyword evidence="1" id="KW-0472">Membrane</keyword>
<sequence>MIYTLRLTSVLLVALALIPAGAHLFAMINKFHLDRAEYLISQRAYDGWSLFSIVIIAALVSTLALSIWLNRSGEPHWLAATAFLCIAATQVIFWLFTFPANKATQNWTVLPEAWQTLRYQWEYSHAASAILNFVALFVLLLSVVRTD</sequence>
<feature type="transmembrane region" description="Helical" evidence="1">
    <location>
        <begin position="48"/>
        <end position="69"/>
    </location>
</feature>
<dbReference type="Proteomes" id="UP000253324">
    <property type="component" value="Unassembled WGS sequence"/>
</dbReference>
<dbReference type="AlphaFoldDB" id="A0A368YHN6"/>
<gene>
    <name evidence="2" type="ORF">C7476_12046</name>
</gene>
<reference evidence="2 3" key="1">
    <citation type="submission" date="2018-07" db="EMBL/GenBank/DDBJ databases">
        <title>Genomic Encyclopedia of Type Strains, Phase III (KMG-III): the genomes of soil and plant-associated and newly described type strains.</title>
        <authorList>
            <person name="Whitman W."/>
        </authorList>
    </citation>
    <scope>NUCLEOTIDE SEQUENCE [LARGE SCALE GENOMIC DNA]</scope>
    <source>
        <strain evidence="2 3">31-25a</strain>
    </source>
</reference>
<protein>
    <recommendedName>
        <fullName evidence="4">DUF1772 domain-containing protein</fullName>
    </recommendedName>
</protein>
<keyword evidence="3" id="KW-1185">Reference proteome</keyword>
<evidence type="ECO:0000256" key="1">
    <source>
        <dbReference type="SAM" id="Phobius"/>
    </source>
</evidence>
<feature type="transmembrane region" description="Helical" evidence="1">
    <location>
        <begin position="123"/>
        <end position="144"/>
    </location>
</feature>
<comment type="caution">
    <text evidence="2">The sequence shown here is derived from an EMBL/GenBank/DDBJ whole genome shotgun (WGS) entry which is preliminary data.</text>
</comment>
<evidence type="ECO:0000313" key="2">
    <source>
        <dbReference type="EMBL" id="RCW78988.1"/>
    </source>
</evidence>
<name>A0A368YHN6_9HYPH</name>
<keyword evidence="1" id="KW-0812">Transmembrane</keyword>
<evidence type="ECO:0008006" key="4">
    <source>
        <dbReference type="Google" id="ProtNLM"/>
    </source>
</evidence>
<dbReference type="RefSeq" id="WP_245426515.1">
    <property type="nucleotide sequence ID" value="NZ_QPJM01000020.1"/>
</dbReference>
<evidence type="ECO:0000313" key="3">
    <source>
        <dbReference type="Proteomes" id="UP000253324"/>
    </source>
</evidence>
<organism evidence="2 3">
    <name type="scientific">Phyllobacterium bourgognense</name>
    <dbReference type="NCBI Taxonomy" id="314236"/>
    <lineage>
        <taxon>Bacteria</taxon>
        <taxon>Pseudomonadati</taxon>
        <taxon>Pseudomonadota</taxon>
        <taxon>Alphaproteobacteria</taxon>
        <taxon>Hyphomicrobiales</taxon>
        <taxon>Phyllobacteriaceae</taxon>
        <taxon>Phyllobacterium</taxon>
    </lineage>
</organism>